<evidence type="ECO:0000256" key="2">
    <source>
        <dbReference type="SAM" id="SignalP"/>
    </source>
</evidence>
<keyword evidence="1" id="KW-1133">Transmembrane helix</keyword>
<keyword evidence="1" id="KW-0472">Membrane</keyword>
<dbReference type="Gene3D" id="1.20.1250.20">
    <property type="entry name" value="MFS general substrate transporter like domains"/>
    <property type="match status" value="1"/>
</dbReference>
<dbReference type="AlphaFoldDB" id="A0A9W7LDU6"/>
<evidence type="ECO:0000313" key="3">
    <source>
        <dbReference type="EMBL" id="GMI46136.1"/>
    </source>
</evidence>
<dbReference type="OrthoDB" id="433512at2759"/>
<feature type="transmembrane region" description="Helical" evidence="1">
    <location>
        <begin position="106"/>
        <end position="124"/>
    </location>
</feature>
<dbReference type="InterPro" id="IPR036259">
    <property type="entry name" value="MFS_trans_sf"/>
</dbReference>
<gene>
    <name evidence="3" type="ORF">TrCOL_g5969</name>
</gene>
<keyword evidence="1" id="KW-0812">Transmembrane</keyword>
<comment type="caution">
    <text evidence="3">The sequence shown here is derived from an EMBL/GenBank/DDBJ whole genome shotgun (WGS) entry which is preliminary data.</text>
</comment>
<dbReference type="SUPFAM" id="SSF103473">
    <property type="entry name" value="MFS general substrate transporter"/>
    <property type="match status" value="1"/>
</dbReference>
<feature type="transmembrane region" description="Helical" evidence="1">
    <location>
        <begin position="317"/>
        <end position="335"/>
    </location>
</feature>
<dbReference type="EMBL" id="BRYA01000283">
    <property type="protein sequence ID" value="GMI46136.1"/>
    <property type="molecule type" value="Genomic_DNA"/>
</dbReference>
<feature type="transmembrane region" description="Helical" evidence="1">
    <location>
        <begin position="341"/>
        <end position="361"/>
    </location>
</feature>
<keyword evidence="4" id="KW-1185">Reference proteome</keyword>
<dbReference type="Proteomes" id="UP001165065">
    <property type="component" value="Unassembled WGS sequence"/>
</dbReference>
<feature type="transmembrane region" description="Helical" evidence="1">
    <location>
        <begin position="253"/>
        <end position="277"/>
    </location>
</feature>
<proteinExistence type="predicted"/>
<name>A0A9W7LDU6_9STRA</name>
<keyword evidence="2" id="KW-0732">Signal</keyword>
<protein>
    <recommendedName>
        <fullName evidence="5">Major facilitator superfamily (MFS) profile domain-containing protein</fullName>
    </recommendedName>
</protein>
<feature type="chain" id="PRO_5040847876" description="Major facilitator superfamily (MFS) profile domain-containing protein" evidence="2">
    <location>
        <begin position="20"/>
        <end position="362"/>
    </location>
</feature>
<reference evidence="4" key="1">
    <citation type="journal article" date="2023" name="Commun. Biol.">
        <title>Genome analysis of Parmales, the sister group of diatoms, reveals the evolutionary specialization of diatoms from phago-mixotrophs to photoautotrophs.</title>
        <authorList>
            <person name="Ban H."/>
            <person name="Sato S."/>
            <person name="Yoshikawa S."/>
            <person name="Yamada K."/>
            <person name="Nakamura Y."/>
            <person name="Ichinomiya M."/>
            <person name="Sato N."/>
            <person name="Blanc-Mathieu R."/>
            <person name="Endo H."/>
            <person name="Kuwata A."/>
            <person name="Ogata H."/>
        </authorList>
    </citation>
    <scope>NUCLEOTIDE SEQUENCE [LARGE SCALE GENOMIC DNA]</scope>
</reference>
<evidence type="ECO:0008006" key="5">
    <source>
        <dbReference type="Google" id="ProtNLM"/>
    </source>
</evidence>
<feature type="transmembrane region" description="Helical" evidence="1">
    <location>
        <begin position="283"/>
        <end position="305"/>
    </location>
</feature>
<sequence length="362" mass="38876">MSIFTAFIMFSAVQYMSLADVPSTPREVTSVGLTLFVFAVGVGGEYPTSASISASKLASARVETSCLGISASSRTAYMFTLQSVGIYLNTLVTCIEYRIRGGADDMSWSLSYIIGAFLLGGVLTSRVHGYLRELYNDTVTHTVARDDVEFEFVEFQGGESIPPAPTPAPVPTPIPQSNLPTTMACSLAWFLWDIIFYSNKLHQDKFVSTLTTGGSFGARLFISHNIALLALLGSFSGAWLVGREDFGAKKLQVLGGAAVAFLFLILFCISSSVSPFFQRTSQLIFVVLSFVGQWVNVSTFVIPAVSFDGDFRTIGHGISAASGKVGALVGVWLMGEVLDVRQGYMLCCLCSLLLSAITLVAL</sequence>
<feature type="transmembrane region" description="Helical" evidence="1">
    <location>
        <begin position="218"/>
        <end position="241"/>
    </location>
</feature>
<feature type="signal peptide" evidence="2">
    <location>
        <begin position="1"/>
        <end position="19"/>
    </location>
</feature>
<evidence type="ECO:0000313" key="4">
    <source>
        <dbReference type="Proteomes" id="UP001165065"/>
    </source>
</evidence>
<evidence type="ECO:0000256" key="1">
    <source>
        <dbReference type="SAM" id="Phobius"/>
    </source>
</evidence>
<accession>A0A9W7LDU6</accession>
<organism evidence="3 4">
    <name type="scientific">Triparma columacea</name>
    <dbReference type="NCBI Taxonomy" id="722753"/>
    <lineage>
        <taxon>Eukaryota</taxon>
        <taxon>Sar</taxon>
        <taxon>Stramenopiles</taxon>
        <taxon>Ochrophyta</taxon>
        <taxon>Bolidophyceae</taxon>
        <taxon>Parmales</taxon>
        <taxon>Triparmaceae</taxon>
        <taxon>Triparma</taxon>
    </lineage>
</organism>